<dbReference type="EC" id="4.3.99.3" evidence="8"/>
<evidence type="ECO:0000313" key="10">
    <source>
        <dbReference type="EMBL" id="VFP80711.1"/>
    </source>
</evidence>
<evidence type="ECO:0000256" key="7">
    <source>
        <dbReference type="ARBA" id="ARBA00023239"/>
    </source>
</evidence>
<dbReference type="Pfam" id="PF04055">
    <property type="entry name" value="Radical_SAM"/>
    <property type="match status" value="1"/>
</dbReference>
<name>A0A451D4Q0_9GAMM</name>
<comment type="subunit">
    <text evidence="8">Homodimer.</text>
</comment>
<feature type="binding site" evidence="8">
    <location>
        <begin position="37"/>
        <end position="39"/>
    </location>
    <ligand>
        <name>S-adenosyl-L-methionine</name>
        <dbReference type="ChEBI" id="CHEBI:59789"/>
    </ligand>
</feature>
<dbReference type="PROSITE" id="PS51918">
    <property type="entry name" value="RADICAL_SAM"/>
    <property type="match status" value="1"/>
</dbReference>
<comment type="pathway">
    <text evidence="8">Purine metabolism; 7-cyano-7-deazaguanine biosynthesis.</text>
</comment>
<dbReference type="HAMAP" id="MF_00917">
    <property type="entry name" value="QueE"/>
    <property type="match status" value="1"/>
</dbReference>
<feature type="binding site" evidence="8">
    <location>
        <position position="223"/>
    </location>
    <ligand>
        <name>substrate</name>
    </ligand>
</feature>
<comment type="cofactor">
    <cofactor evidence="8">
        <name>[4Fe-4S] cluster</name>
        <dbReference type="ChEBI" id="CHEBI:49883"/>
    </cofactor>
    <text evidence="8">Binds 1 [4Fe-4S] cluster. The cluster is coordinated with 3 cysteines and an exchangeable S-adenosyl-L-methionine.</text>
</comment>
<keyword evidence="5 8" id="KW-0408">Iron</keyword>
<comment type="catalytic activity">
    <reaction evidence="8">
        <text>6-carboxy-5,6,7,8-tetrahydropterin + H(+) = 7-carboxy-7-carbaguanine + NH4(+)</text>
        <dbReference type="Rhea" id="RHEA:27974"/>
        <dbReference type="ChEBI" id="CHEBI:15378"/>
        <dbReference type="ChEBI" id="CHEBI:28938"/>
        <dbReference type="ChEBI" id="CHEBI:61032"/>
        <dbReference type="ChEBI" id="CHEBI:61036"/>
        <dbReference type="EC" id="4.3.99.3"/>
    </reaction>
</comment>
<keyword evidence="2 8" id="KW-0949">S-adenosyl-L-methionine</keyword>
<evidence type="ECO:0000256" key="6">
    <source>
        <dbReference type="ARBA" id="ARBA00023014"/>
    </source>
</evidence>
<dbReference type="GO" id="GO:0008616">
    <property type="term" value="P:tRNA queuosine(34) biosynthetic process"/>
    <property type="evidence" value="ECO:0007669"/>
    <property type="project" value="UniProtKB-UniRule"/>
</dbReference>
<dbReference type="SUPFAM" id="SSF102114">
    <property type="entry name" value="Radical SAM enzymes"/>
    <property type="match status" value="1"/>
</dbReference>
<dbReference type="UniPathway" id="UPA00391"/>
<dbReference type="GO" id="GO:0051539">
    <property type="term" value="F:4 iron, 4 sulfur cluster binding"/>
    <property type="evidence" value="ECO:0007669"/>
    <property type="project" value="UniProtKB-UniRule"/>
</dbReference>
<dbReference type="RefSeq" id="WP_197095317.1">
    <property type="nucleotide sequence ID" value="NZ_LR217705.1"/>
</dbReference>
<feature type="binding site" evidence="8">
    <location>
        <position position="94"/>
    </location>
    <ligand>
        <name>S-adenosyl-L-methionine</name>
        <dbReference type="ChEBI" id="CHEBI:59789"/>
    </ligand>
</feature>
<dbReference type="InterPro" id="IPR058240">
    <property type="entry name" value="rSAM_sf"/>
</dbReference>
<keyword evidence="4 8" id="KW-0460">Magnesium</keyword>
<evidence type="ECO:0000313" key="11">
    <source>
        <dbReference type="Proteomes" id="UP000294338"/>
    </source>
</evidence>
<dbReference type="EMBL" id="LR217705">
    <property type="protein sequence ID" value="VFP80711.1"/>
    <property type="molecule type" value="Genomic_DNA"/>
</dbReference>
<keyword evidence="6 8" id="KW-0411">Iron-sulfur</keyword>
<keyword evidence="3 8" id="KW-0479">Metal-binding</keyword>
<evidence type="ECO:0000256" key="3">
    <source>
        <dbReference type="ARBA" id="ARBA00022723"/>
    </source>
</evidence>
<comment type="cofactor">
    <cofactor evidence="8">
        <name>Mg(2+)</name>
        <dbReference type="ChEBI" id="CHEBI:18420"/>
    </cofactor>
</comment>
<comment type="function">
    <text evidence="8">Catalyzes the complex heterocyclic radical-mediated conversion of 6-carboxy-5,6,7,8-tetrahydropterin (CPH4) to 7-carboxy-7-deazaguanine (CDG), a step common to the biosynthetic pathways of all 7-deazapurine-containing compounds.</text>
</comment>
<dbReference type="AlphaFoldDB" id="A0A451D4Q0"/>
<sequence length="223" mass="25287">MQYPINAIFQTLQGEGIYVGVPSIFIRLQGCPVGCQWCDTKYTWDKTSQREIPWKLIPLKISNNNSWGSADTTEILDTIIGLGWTAKHVVITGGEPCLYDLRPLSTALEASGLTCQIETSGTHVVLCSMKTWVTVSPKIKKNKNYNLLYQALKRADEIKHPVSRQRDIDALINCIKTITDEKKRIISLQPINHRTSATQLCIKTCIQKNWRLSMQTHKYIDIP</sequence>
<dbReference type="InterPro" id="IPR027609">
    <property type="entry name" value="rSAM_QueE_proteobac"/>
</dbReference>
<feature type="binding site" evidence="8">
    <location>
        <position position="40"/>
    </location>
    <ligand>
        <name>Mg(2+)</name>
        <dbReference type="ChEBI" id="CHEBI:18420"/>
    </ligand>
</feature>
<dbReference type="PIRSF" id="PIRSF000370">
    <property type="entry name" value="QueE"/>
    <property type="match status" value="1"/>
</dbReference>
<feature type="binding site" evidence="8">
    <location>
        <position position="27"/>
    </location>
    <ligand>
        <name>substrate</name>
    </ligand>
</feature>
<dbReference type="InterPro" id="IPR007197">
    <property type="entry name" value="rSAM"/>
</dbReference>
<dbReference type="PANTHER" id="PTHR42836:SF1">
    <property type="entry name" value="7-CARBOXY-7-DEAZAGUANINE SYNTHASE"/>
    <property type="match status" value="1"/>
</dbReference>
<feature type="binding site" evidence="8">
    <location>
        <position position="92"/>
    </location>
    <ligand>
        <name>substrate</name>
    </ligand>
</feature>
<evidence type="ECO:0000256" key="5">
    <source>
        <dbReference type="ARBA" id="ARBA00023004"/>
    </source>
</evidence>
<keyword evidence="7 8" id="KW-0456">Lyase</keyword>
<dbReference type="InterPro" id="IPR013785">
    <property type="entry name" value="Aldolase_TIM"/>
</dbReference>
<feature type="domain" description="Radical SAM core" evidence="9">
    <location>
        <begin position="18"/>
        <end position="223"/>
    </location>
</feature>
<proteinExistence type="inferred from homology"/>
<keyword evidence="1 8" id="KW-0004">4Fe-4S</keyword>
<comment type="similarity">
    <text evidence="8">Belongs to the radical SAM superfamily. 7-carboxy-7-deazaguanine synthase family.</text>
</comment>
<keyword evidence="8" id="KW-0671">Queuosine biosynthesis</keyword>
<accession>A0A451D4Q0</accession>
<feature type="binding site" evidence="8">
    <location>
        <position position="35"/>
    </location>
    <ligand>
        <name>[4Fe-4S] cluster</name>
        <dbReference type="ChEBI" id="CHEBI:49883"/>
        <note>4Fe-4S-S-AdoMet</note>
    </ligand>
</feature>
<evidence type="ECO:0000259" key="9">
    <source>
        <dbReference type="PROSITE" id="PS51918"/>
    </source>
</evidence>
<evidence type="ECO:0000256" key="4">
    <source>
        <dbReference type="ARBA" id="ARBA00022842"/>
    </source>
</evidence>
<evidence type="ECO:0000256" key="8">
    <source>
        <dbReference type="HAMAP-Rule" id="MF_00917"/>
    </source>
</evidence>
<gene>
    <name evidence="8 10" type="primary">queE</name>
    <name evidence="10" type="ORF">ERCISPPS3390_597</name>
</gene>
<reference evidence="10 11" key="1">
    <citation type="submission" date="2019-02" db="EMBL/GenBank/DDBJ databases">
        <authorList>
            <person name="Manzano-Marin A."/>
            <person name="Manzano-Marin A."/>
        </authorList>
    </citation>
    <scope>NUCLEOTIDE SEQUENCE [LARGE SCALE GENOMIC DNA]</scope>
    <source>
        <strain evidence="10 11">ErCisplendens/pseudotsugae</strain>
    </source>
</reference>
<feature type="binding site" evidence="8">
    <location>
        <position position="31"/>
    </location>
    <ligand>
        <name>[4Fe-4S] cluster</name>
        <dbReference type="ChEBI" id="CHEBI:49883"/>
        <note>4Fe-4S-S-AdoMet</note>
    </ligand>
</feature>
<dbReference type="Gene3D" id="3.20.20.70">
    <property type="entry name" value="Aldolase class I"/>
    <property type="match status" value="1"/>
</dbReference>
<dbReference type="Proteomes" id="UP000294338">
    <property type="component" value="Chromosome 1"/>
</dbReference>
<protein>
    <recommendedName>
        <fullName evidence="8">7-carboxy-7-deazaguanine synthase</fullName>
        <shortName evidence="8">CDG synthase</shortName>
        <ecNumber evidence="8">4.3.99.3</ecNumber>
    </recommendedName>
    <alternativeName>
        <fullName evidence="8">Queuosine biosynthesis protein QueE</fullName>
    </alternativeName>
</protein>
<comment type="caution">
    <text evidence="8">Lacks conserved residue(s) required for the propagation of feature annotation.</text>
</comment>
<feature type="binding site" evidence="8">
    <location>
        <begin position="136"/>
        <end position="138"/>
    </location>
    <ligand>
        <name>S-adenosyl-L-methionine</name>
        <dbReference type="ChEBI" id="CHEBI:59789"/>
    </ligand>
</feature>
<comment type="cofactor">
    <cofactor evidence="8">
        <name>S-adenosyl-L-methionine</name>
        <dbReference type="ChEBI" id="CHEBI:59789"/>
    </cofactor>
    <text evidence="8">Binds 1 S-adenosyl-L-methionine per subunit.</text>
</comment>
<dbReference type="GO" id="GO:1904047">
    <property type="term" value="F:S-adenosyl-L-methionine binding"/>
    <property type="evidence" value="ECO:0007669"/>
    <property type="project" value="UniProtKB-UniRule"/>
</dbReference>
<dbReference type="SFLD" id="SFLDS00029">
    <property type="entry name" value="Radical_SAM"/>
    <property type="match status" value="1"/>
</dbReference>
<feature type="binding site" evidence="8">
    <location>
        <position position="38"/>
    </location>
    <ligand>
        <name>[4Fe-4S] cluster</name>
        <dbReference type="ChEBI" id="CHEBI:49883"/>
        <note>4Fe-4S-S-AdoMet</note>
    </ligand>
</feature>
<organism evidence="10 11">
    <name type="scientific">Candidatus Erwinia haradaeae</name>
    <dbReference type="NCBI Taxonomy" id="1922217"/>
    <lineage>
        <taxon>Bacteria</taxon>
        <taxon>Pseudomonadati</taxon>
        <taxon>Pseudomonadota</taxon>
        <taxon>Gammaproteobacteria</taxon>
        <taxon>Enterobacterales</taxon>
        <taxon>Erwiniaceae</taxon>
        <taxon>Erwinia</taxon>
    </lineage>
</organism>
<evidence type="ECO:0000256" key="2">
    <source>
        <dbReference type="ARBA" id="ARBA00022691"/>
    </source>
</evidence>
<dbReference type="NCBIfam" id="TIGR04322">
    <property type="entry name" value="rSAM_QueE_Ecoli"/>
    <property type="match status" value="1"/>
</dbReference>
<dbReference type="InterPro" id="IPR024924">
    <property type="entry name" value="7-CO-7-deazaguanine_synth-like"/>
</dbReference>
<dbReference type="GO" id="GO:0000287">
    <property type="term" value="F:magnesium ion binding"/>
    <property type="evidence" value="ECO:0007669"/>
    <property type="project" value="UniProtKB-UniRule"/>
</dbReference>
<dbReference type="GO" id="GO:0016840">
    <property type="term" value="F:carbon-nitrogen lyase activity"/>
    <property type="evidence" value="ECO:0007669"/>
    <property type="project" value="UniProtKB-UniRule"/>
</dbReference>
<evidence type="ECO:0000256" key="1">
    <source>
        <dbReference type="ARBA" id="ARBA00022485"/>
    </source>
</evidence>
<feature type="binding site" evidence="8">
    <location>
        <begin position="12"/>
        <end position="14"/>
    </location>
    <ligand>
        <name>substrate</name>
    </ligand>
</feature>
<dbReference type="PANTHER" id="PTHR42836">
    <property type="entry name" value="7-CARBOXY-7-DEAZAGUANINE SYNTHASE"/>
    <property type="match status" value="1"/>
</dbReference>